<dbReference type="PROSITE" id="PS50893">
    <property type="entry name" value="ABC_TRANSPORTER_2"/>
    <property type="match status" value="1"/>
</dbReference>
<feature type="domain" description="ABC transporter" evidence="2">
    <location>
        <begin position="181"/>
        <end position="393"/>
    </location>
</feature>
<comment type="caution">
    <text evidence="3">The sequence shown here is derived from an EMBL/GenBank/DDBJ whole genome shotgun (WGS) entry which is preliminary data.</text>
</comment>
<evidence type="ECO:0000313" key="4">
    <source>
        <dbReference type="Proteomes" id="UP001266305"/>
    </source>
</evidence>
<evidence type="ECO:0000313" key="3">
    <source>
        <dbReference type="EMBL" id="KAK2095993.1"/>
    </source>
</evidence>
<dbReference type="SUPFAM" id="SSF52540">
    <property type="entry name" value="P-loop containing nucleoside triphosphate hydrolases"/>
    <property type="match status" value="1"/>
</dbReference>
<accession>A0ABQ9UHD3</accession>
<gene>
    <name evidence="3" type="ORF">P7K49_025027</name>
</gene>
<evidence type="ECO:0000256" key="1">
    <source>
        <dbReference type="SAM" id="MobiDB-lite"/>
    </source>
</evidence>
<evidence type="ECO:0000259" key="2">
    <source>
        <dbReference type="PROSITE" id="PS50893"/>
    </source>
</evidence>
<name>A0ABQ9UHD3_SAGOE</name>
<feature type="compositionally biased region" description="Polar residues" evidence="1">
    <location>
        <begin position="10"/>
        <end position="22"/>
    </location>
</feature>
<organism evidence="3 4">
    <name type="scientific">Saguinus oedipus</name>
    <name type="common">Cotton-top tamarin</name>
    <name type="synonym">Oedipomidas oedipus</name>
    <dbReference type="NCBI Taxonomy" id="9490"/>
    <lineage>
        <taxon>Eukaryota</taxon>
        <taxon>Metazoa</taxon>
        <taxon>Chordata</taxon>
        <taxon>Craniata</taxon>
        <taxon>Vertebrata</taxon>
        <taxon>Euteleostomi</taxon>
        <taxon>Mammalia</taxon>
        <taxon>Eutheria</taxon>
        <taxon>Euarchontoglires</taxon>
        <taxon>Primates</taxon>
        <taxon>Haplorrhini</taxon>
        <taxon>Platyrrhini</taxon>
        <taxon>Cebidae</taxon>
        <taxon>Callitrichinae</taxon>
        <taxon>Saguinus</taxon>
    </lineage>
</organism>
<dbReference type="InterPro" id="IPR027417">
    <property type="entry name" value="P-loop_NTPase"/>
</dbReference>
<feature type="region of interest" description="Disordered" evidence="1">
    <location>
        <begin position="151"/>
        <end position="178"/>
    </location>
</feature>
<dbReference type="Proteomes" id="UP001266305">
    <property type="component" value="Unassembled WGS sequence"/>
</dbReference>
<proteinExistence type="predicted"/>
<dbReference type="Pfam" id="PF00005">
    <property type="entry name" value="ABC_tran"/>
    <property type="match status" value="1"/>
</dbReference>
<sequence length="401" mass="44434">MKLARKHTKPTNQLPTNGLQSTQKRSWVKVKPTIHYLHTLTLQSCSFTYGSWLTSTQYIKLELLRNQRDPVSMTPAFLSPAVQLGDSIDSVSDHFLACGAQCQLQFSTLESRAHEQTSDCVRACSHGLFLQVQAQGTSAKGRLQRRSPWKHRCITQRQTSSHHGSSLQNRKGELEGNPPGVTLVSVTKEYEGHKAAVQDLSLTFYTDQITALLGTNGAGKTTIVSMLMGLYPPTSGTIIINGKNLQIDLSKVRMELGVCPQQDILLDNLTVREHLLIFASIKAPQWTKKELHQQINRSPLHHASVEMPGLQLAFLLAVGFSLFLQPLWLTSAKLIFPQTQPPDALPRSLSSFRMSPVYNTPHGMLLRMYPGPGPSLPTALQGLPTSPKEGQRLREMVPCCS</sequence>
<protein>
    <recommendedName>
        <fullName evidence="2">ABC transporter domain-containing protein</fullName>
    </recommendedName>
</protein>
<dbReference type="EMBL" id="JASSZA010000012">
    <property type="protein sequence ID" value="KAK2095993.1"/>
    <property type="molecule type" value="Genomic_DNA"/>
</dbReference>
<dbReference type="PANTHER" id="PTHR19229">
    <property type="entry name" value="ATP-BINDING CASSETTE TRANSPORTER SUBFAMILY A ABCA"/>
    <property type="match status" value="1"/>
</dbReference>
<keyword evidence="4" id="KW-1185">Reference proteome</keyword>
<dbReference type="InterPro" id="IPR026082">
    <property type="entry name" value="ABCA"/>
</dbReference>
<dbReference type="Gene3D" id="3.40.50.300">
    <property type="entry name" value="P-loop containing nucleotide triphosphate hydrolases"/>
    <property type="match status" value="1"/>
</dbReference>
<dbReference type="InterPro" id="IPR003439">
    <property type="entry name" value="ABC_transporter-like_ATP-bd"/>
</dbReference>
<feature type="region of interest" description="Disordered" evidence="1">
    <location>
        <begin position="1"/>
        <end position="22"/>
    </location>
</feature>
<feature type="compositionally biased region" description="Polar residues" evidence="1">
    <location>
        <begin position="155"/>
        <end position="169"/>
    </location>
</feature>
<reference evidence="3 4" key="1">
    <citation type="submission" date="2023-05" db="EMBL/GenBank/DDBJ databases">
        <title>B98-5 Cell Line De Novo Hybrid Assembly: An Optical Mapping Approach.</title>
        <authorList>
            <person name="Kananen K."/>
            <person name="Auerbach J.A."/>
            <person name="Kautto E."/>
            <person name="Blachly J.S."/>
        </authorList>
    </citation>
    <scope>NUCLEOTIDE SEQUENCE [LARGE SCALE GENOMIC DNA]</scope>
    <source>
        <strain evidence="3">B95-8</strain>
        <tissue evidence="3">Cell line</tissue>
    </source>
</reference>